<keyword evidence="2" id="KW-1185">Reference proteome</keyword>
<comment type="caution">
    <text evidence="1">The sequence shown here is derived from an EMBL/GenBank/DDBJ whole genome shotgun (WGS) entry which is preliminary data.</text>
</comment>
<name>A0ABW0SYP8_9GAMM</name>
<dbReference type="EMBL" id="JBHSNG010000014">
    <property type="protein sequence ID" value="MFC5582100.1"/>
    <property type="molecule type" value="Genomic_DNA"/>
</dbReference>
<sequence>MRSITREDERGFARTRAATLQVACFELKKAGQLLFNVIRAGYFPKRVAPRPGAIRERPDPPLPVTWNTGCLGRSDFSRDAPPGRASSSYSTAMLLAAAVADRD</sequence>
<proteinExistence type="predicted"/>
<protein>
    <submittedName>
        <fullName evidence="1">Uncharacterized protein</fullName>
    </submittedName>
</protein>
<accession>A0ABW0SYP8</accession>
<evidence type="ECO:0000313" key="2">
    <source>
        <dbReference type="Proteomes" id="UP001596111"/>
    </source>
</evidence>
<organism evidence="1 2">
    <name type="scientific">Rhodanobacter terrae</name>
    <dbReference type="NCBI Taxonomy" id="418647"/>
    <lineage>
        <taxon>Bacteria</taxon>
        <taxon>Pseudomonadati</taxon>
        <taxon>Pseudomonadota</taxon>
        <taxon>Gammaproteobacteria</taxon>
        <taxon>Lysobacterales</taxon>
        <taxon>Rhodanobacteraceae</taxon>
        <taxon>Rhodanobacter</taxon>
    </lineage>
</organism>
<gene>
    <name evidence="1" type="ORF">ACFPPB_13335</name>
</gene>
<dbReference type="Proteomes" id="UP001596111">
    <property type="component" value="Unassembled WGS sequence"/>
</dbReference>
<dbReference type="RefSeq" id="WP_377327862.1">
    <property type="nucleotide sequence ID" value="NZ_JBHSNG010000014.1"/>
</dbReference>
<evidence type="ECO:0000313" key="1">
    <source>
        <dbReference type="EMBL" id="MFC5582100.1"/>
    </source>
</evidence>
<reference evidence="2" key="1">
    <citation type="journal article" date="2019" name="Int. J. Syst. Evol. Microbiol.">
        <title>The Global Catalogue of Microorganisms (GCM) 10K type strain sequencing project: providing services to taxonomists for standard genome sequencing and annotation.</title>
        <authorList>
            <consortium name="The Broad Institute Genomics Platform"/>
            <consortium name="The Broad Institute Genome Sequencing Center for Infectious Disease"/>
            <person name="Wu L."/>
            <person name="Ma J."/>
        </authorList>
    </citation>
    <scope>NUCLEOTIDE SEQUENCE [LARGE SCALE GENOMIC DNA]</scope>
    <source>
        <strain evidence="2">CGMCC 1.13587</strain>
    </source>
</reference>